<reference evidence="2" key="1">
    <citation type="submission" date="2023-04" db="EMBL/GenBank/DDBJ databases">
        <authorList>
            <person name="Vijverberg K."/>
            <person name="Xiong W."/>
            <person name="Schranz E."/>
        </authorList>
    </citation>
    <scope>NUCLEOTIDE SEQUENCE</scope>
</reference>
<organism evidence="2 3">
    <name type="scientific">Lactuca saligna</name>
    <name type="common">Willowleaf lettuce</name>
    <dbReference type="NCBI Taxonomy" id="75948"/>
    <lineage>
        <taxon>Eukaryota</taxon>
        <taxon>Viridiplantae</taxon>
        <taxon>Streptophyta</taxon>
        <taxon>Embryophyta</taxon>
        <taxon>Tracheophyta</taxon>
        <taxon>Spermatophyta</taxon>
        <taxon>Magnoliopsida</taxon>
        <taxon>eudicotyledons</taxon>
        <taxon>Gunneridae</taxon>
        <taxon>Pentapetalae</taxon>
        <taxon>asterids</taxon>
        <taxon>campanulids</taxon>
        <taxon>Asterales</taxon>
        <taxon>Asteraceae</taxon>
        <taxon>Cichorioideae</taxon>
        <taxon>Cichorieae</taxon>
        <taxon>Lactucinae</taxon>
        <taxon>Lactuca</taxon>
    </lineage>
</organism>
<gene>
    <name evidence="2" type="ORF">LSALG_LOCUS16791</name>
</gene>
<evidence type="ECO:0000313" key="3">
    <source>
        <dbReference type="Proteomes" id="UP001177003"/>
    </source>
</evidence>
<feature type="region of interest" description="Disordered" evidence="1">
    <location>
        <begin position="40"/>
        <end position="63"/>
    </location>
</feature>
<dbReference type="Proteomes" id="UP001177003">
    <property type="component" value="Chromosome 3"/>
</dbReference>
<dbReference type="AlphaFoldDB" id="A0AA35YMW8"/>
<name>A0AA35YMW8_LACSI</name>
<keyword evidence="3" id="KW-1185">Reference proteome</keyword>
<sequence>MNVNVTMGEGDSNKEHPMITQVSSSPTFTHILNQPIISLFSSQSTDPPKSIDDTETDDGGFGSTFDDLEFDQEEEDILDHILMSGRQFKILNKKPNSIL</sequence>
<protein>
    <submittedName>
        <fullName evidence="2">Uncharacterized protein</fullName>
    </submittedName>
</protein>
<evidence type="ECO:0000256" key="1">
    <source>
        <dbReference type="SAM" id="MobiDB-lite"/>
    </source>
</evidence>
<proteinExistence type="predicted"/>
<accession>A0AA35YMW8</accession>
<dbReference type="EMBL" id="OX465079">
    <property type="protein sequence ID" value="CAI9276829.1"/>
    <property type="molecule type" value="Genomic_DNA"/>
</dbReference>
<evidence type="ECO:0000313" key="2">
    <source>
        <dbReference type="EMBL" id="CAI9276829.1"/>
    </source>
</evidence>